<organism evidence="1 2">
    <name type="scientific">Pistacia atlantica</name>
    <dbReference type="NCBI Taxonomy" id="434234"/>
    <lineage>
        <taxon>Eukaryota</taxon>
        <taxon>Viridiplantae</taxon>
        <taxon>Streptophyta</taxon>
        <taxon>Embryophyta</taxon>
        <taxon>Tracheophyta</taxon>
        <taxon>Spermatophyta</taxon>
        <taxon>Magnoliopsida</taxon>
        <taxon>eudicotyledons</taxon>
        <taxon>Gunneridae</taxon>
        <taxon>Pentapetalae</taxon>
        <taxon>rosids</taxon>
        <taxon>malvids</taxon>
        <taxon>Sapindales</taxon>
        <taxon>Anacardiaceae</taxon>
        <taxon>Pistacia</taxon>
    </lineage>
</organism>
<name>A0ACC1A6Y5_9ROSI</name>
<gene>
    <name evidence="1" type="ORF">Patl1_30425</name>
</gene>
<keyword evidence="2" id="KW-1185">Reference proteome</keyword>
<comment type="caution">
    <text evidence="1">The sequence shown here is derived from an EMBL/GenBank/DDBJ whole genome shotgun (WGS) entry which is preliminary data.</text>
</comment>
<evidence type="ECO:0000313" key="1">
    <source>
        <dbReference type="EMBL" id="KAJ0083270.1"/>
    </source>
</evidence>
<dbReference type="EMBL" id="CM047907">
    <property type="protein sequence ID" value="KAJ0083270.1"/>
    <property type="molecule type" value="Genomic_DNA"/>
</dbReference>
<sequence length="47" mass="5405">MQVSCFEVVSSHLIEDCVITLKSTHNETLLEMLMSYSIIDTLHYAMQ</sequence>
<evidence type="ECO:0000313" key="2">
    <source>
        <dbReference type="Proteomes" id="UP001164250"/>
    </source>
</evidence>
<proteinExistence type="predicted"/>
<reference evidence="2" key="1">
    <citation type="journal article" date="2023" name="G3 (Bethesda)">
        <title>Genome assembly and association tests identify interacting loci associated with vigor, precocity, and sex in interspecific pistachio rootstocks.</title>
        <authorList>
            <person name="Palmer W."/>
            <person name="Jacygrad E."/>
            <person name="Sagayaradj S."/>
            <person name="Cavanaugh K."/>
            <person name="Han R."/>
            <person name="Bertier L."/>
            <person name="Beede B."/>
            <person name="Kafkas S."/>
            <person name="Golino D."/>
            <person name="Preece J."/>
            <person name="Michelmore R."/>
        </authorList>
    </citation>
    <scope>NUCLEOTIDE SEQUENCE [LARGE SCALE GENOMIC DNA]</scope>
</reference>
<protein>
    <submittedName>
        <fullName evidence="1">Uncharacterized protein</fullName>
    </submittedName>
</protein>
<accession>A0ACC1A6Y5</accession>
<dbReference type="Proteomes" id="UP001164250">
    <property type="component" value="Chromosome 11"/>
</dbReference>